<dbReference type="EMBL" id="JAHDVG010000485">
    <property type="protein sequence ID" value="KAH1168621.1"/>
    <property type="molecule type" value="Genomic_DNA"/>
</dbReference>
<protein>
    <submittedName>
        <fullName evidence="1">Uncharacterized protein</fullName>
    </submittedName>
</protein>
<name>A0A9D3WVH8_9SAUR</name>
<proteinExistence type="predicted"/>
<organism evidence="1 2">
    <name type="scientific">Mauremys mutica</name>
    <name type="common">yellowpond turtle</name>
    <dbReference type="NCBI Taxonomy" id="74926"/>
    <lineage>
        <taxon>Eukaryota</taxon>
        <taxon>Metazoa</taxon>
        <taxon>Chordata</taxon>
        <taxon>Craniata</taxon>
        <taxon>Vertebrata</taxon>
        <taxon>Euteleostomi</taxon>
        <taxon>Archelosauria</taxon>
        <taxon>Testudinata</taxon>
        <taxon>Testudines</taxon>
        <taxon>Cryptodira</taxon>
        <taxon>Durocryptodira</taxon>
        <taxon>Testudinoidea</taxon>
        <taxon>Geoemydidae</taxon>
        <taxon>Geoemydinae</taxon>
        <taxon>Mauremys</taxon>
    </lineage>
</organism>
<comment type="caution">
    <text evidence="1">The sequence shown here is derived from an EMBL/GenBank/DDBJ whole genome shotgun (WGS) entry which is preliminary data.</text>
</comment>
<dbReference type="Proteomes" id="UP000827986">
    <property type="component" value="Unassembled WGS sequence"/>
</dbReference>
<accession>A0A9D3WVH8</accession>
<evidence type="ECO:0000313" key="2">
    <source>
        <dbReference type="Proteomes" id="UP000827986"/>
    </source>
</evidence>
<gene>
    <name evidence="1" type="ORF">KIL84_013211</name>
</gene>
<evidence type="ECO:0000313" key="1">
    <source>
        <dbReference type="EMBL" id="KAH1168621.1"/>
    </source>
</evidence>
<keyword evidence="2" id="KW-1185">Reference proteome</keyword>
<dbReference type="AlphaFoldDB" id="A0A9D3WVH8"/>
<reference evidence="1" key="1">
    <citation type="submission" date="2021-09" db="EMBL/GenBank/DDBJ databases">
        <title>The genome of Mauremys mutica provides insights into the evolution of semi-aquatic lifestyle.</title>
        <authorList>
            <person name="Gong S."/>
            <person name="Gao Y."/>
        </authorList>
    </citation>
    <scope>NUCLEOTIDE SEQUENCE</scope>
    <source>
        <strain evidence="1">MM-2020</strain>
        <tissue evidence="1">Muscle</tissue>
    </source>
</reference>
<sequence length="127" mass="14942">MEIMQFLYSKLKNIQQVGILRIKFTHVHSTRSVHLLHPQNRESFKWFPNVLVVLYIRVSSTHIMGSFCMGGGEKRSFPSKRVETFFVAFKRTMANYHRFQVYSYIAKAGMLDKDNQILLLFAPVHPY</sequence>